<organism evidence="3 4">
    <name type="scientific">Crystallibacter crystallopoietes</name>
    <dbReference type="NCBI Taxonomy" id="37928"/>
    <lineage>
        <taxon>Bacteria</taxon>
        <taxon>Bacillati</taxon>
        <taxon>Actinomycetota</taxon>
        <taxon>Actinomycetes</taxon>
        <taxon>Micrococcales</taxon>
        <taxon>Micrococcaceae</taxon>
        <taxon>Crystallibacter</taxon>
    </lineage>
</organism>
<feature type="region of interest" description="Disordered" evidence="1">
    <location>
        <begin position="1"/>
        <end position="21"/>
    </location>
</feature>
<keyword evidence="2" id="KW-0472">Membrane</keyword>
<dbReference type="AlphaFoldDB" id="A0A1H1D3N7"/>
<evidence type="ECO:0000256" key="2">
    <source>
        <dbReference type="SAM" id="Phobius"/>
    </source>
</evidence>
<accession>A0A1H1D3N7</accession>
<evidence type="ECO:0000256" key="1">
    <source>
        <dbReference type="SAM" id="MobiDB-lite"/>
    </source>
</evidence>
<proteinExistence type="predicted"/>
<dbReference type="KEGG" id="acry:AC20117_06250"/>
<protein>
    <submittedName>
        <fullName evidence="3">Uncharacterized protein</fullName>
    </submittedName>
</protein>
<keyword evidence="4" id="KW-1185">Reference proteome</keyword>
<dbReference type="EMBL" id="FNKH01000002">
    <property type="protein sequence ID" value="SDQ70768.1"/>
    <property type="molecule type" value="Genomic_DNA"/>
</dbReference>
<dbReference type="OrthoDB" id="4950089at2"/>
<dbReference type="Proteomes" id="UP000181917">
    <property type="component" value="Unassembled WGS sequence"/>
</dbReference>
<name>A0A1H1D3N7_9MICC</name>
<gene>
    <name evidence="3" type="ORF">SAMN04489742_2231</name>
</gene>
<evidence type="ECO:0000313" key="4">
    <source>
        <dbReference type="Proteomes" id="UP000181917"/>
    </source>
</evidence>
<dbReference type="RefSeq" id="WP_074700460.1">
    <property type="nucleotide sequence ID" value="NZ_CP018863.1"/>
</dbReference>
<keyword evidence="2" id="KW-1133">Transmembrane helix</keyword>
<keyword evidence="2" id="KW-0812">Transmembrane</keyword>
<evidence type="ECO:0000313" key="3">
    <source>
        <dbReference type="EMBL" id="SDQ70768.1"/>
    </source>
</evidence>
<sequence length="138" mass="14823">MNLEELDERVHEEDGESAAGKTRSVGRNLAAALGFTFVALAVVAVLAVVVMNHLAYLNSATEQSKISATAYLDSQLLSSYEIKQAARVEKLDQLSVVEVTTDFDTGYGDAGTAVVTVGCEKWWVQRCEVVDVSGLPGR</sequence>
<reference evidence="3 4" key="1">
    <citation type="submission" date="2016-10" db="EMBL/GenBank/DDBJ databases">
        <authorList>
            <person name="de Groot N.N."/>
        </authorList>
    </citation>
    <scope>NUCLEOTIDE SEQUENCE [LARGE SCALE GENOMIC DNA]</scope>
    <source>
        <strain evidence="3 4">DSM 20117</strain>
    </source>
</reference>
<feature type="transmembrane region" description="Helical" evidence="2">
    <location>
        <begin position="29"/>
        <end position="50"/>
    </location>
</feature>
<dbReference type="STRING" id="37928.SAMN04489742_2231"/>